<reference evidence="4 5" key="1">
    <citation type="submission" date="2020-08" db="EMBL/GenBank/DDBJ databases">
        <title>Sequencing the genomes of 1000 actinobacteria strains.</title>
        <authorList>
            <person name="Klenk H.-P."/>
        </authorList>
    </citation>
    <scope>NUCLEOTIDE SEQUENCE [LARGE SCALE GENOMIC DNA]</scope>
    <source>
        <strain evidence="4 5">DSM 45362</strain>
    </source>
</reference>
<dbReference type="InterPro" id="IPR051400">
    <property type="entry name" value="HAD-like_hydrolase"/>
</dbReference>
<evidence type="ECO:0000313" key="5">
    <source>
        <dbReference type="Proteomes" id="UP000587527"/>
    </source>
</evidence>
<sequence>MQRLALFDLDNTLVDRDGAFHRWAAAFVAEHALPEGTAEWLVELDEGGYGPKERLFGAARERFGLTATVPELLDDFRRTLPGLIEAFPGARESLLALAEAGWRIGIVTNGHANQLAKMRSTGLDTLVHGWTISGEFGTVKPDRRIFAACAAACGMDPDGGGWMVGDNAAADIEGGRGAGLATIWLHAGREWPLGAARPDHTVADIPEAVALILR</sequence>
<accession>A0A841C0H8</accession>
<dbReference type="InterPro" id="IPR006439">
    <property type="entry name" value="HAD-SF_hydro_IA"/>
</dbReference>
<dbReference type="Proteomes" id="UP000587527">
    <property type="component" value="Unassembled WGS sequence"/>
</dbReference>
<keyword evidence="3" id="KW-0460">Magnesium</keyword>
<dbReference type="GO" id="GO:0046380">
    <property type="term" value="P:N-acetylneuraminate biosynthetic process"/>
    <property type="evidence" value="ECO:0007669"/>
    <property type="project" value="TreeGrafter"/>
</dbReference>
<dbReference type="InterPro" id="IPR023214">
    <property type="entry name" value="HAD_sf"/>
</dbReference>
<dbReference type="AlphaFoldDB" id="A0A841C0H8"/>
<evidence type="ECO:0000313" key="4">
    <source>
        <dbReference type="EMBL" id="MBB5873248.1"/>
    </source>
</evidence>
<dbReference type="GO" id="GO:0050124">
    <property type="term" value="F:N-acylneuraminate-9-phosphatase activity"/>
    <property type="evidence" value="ECO:0007669"/>
    <property type="project" value="TreeGrafter"/>
</dbReference>
<dbReference type="PANTHER" id="PTHR46470">
    <property type="entry name" value="N-ACYLNEURAMINATE-9-PHOSPHATASE"/>
    <property type="match status" value="1"/>
</dbReference>
<comment type="caution">
    <text evidence="4">The sequence shown here is derived from an EMBL/GenBank/DDBJ whole genome shotgun (WGS) entry which is preliminary data.</text>
</comment>
<dbReference type="SUPFAM" id="SSF56784">
    <property type="entry name" value="HAD-like"/>
    <property type="match status" value="1"/>
</dbReference>
<protein>
    <submittedName>
        <fullName evidence="4">Putative hydrolase of the HAD superfamily</fullName>
    </submittedName>
</protein>
<evidence type="ECO:0000256" key="3">
    <source>
        <dbReference type="ARBA" id="ARBA00022842"/>
    </source>
</evidence>
<dbReference type="Gene3D" id="3.40.50.1000">
    <property type="entry name" value="HAD superfamily/HAD-like"/>
    <property type="match status" value="1"/>
</dbReference>
<keyword evidence="2 4" id="KW-0378">Hydrolase</keyword>
<dbReference type="RefSeq" id="WP_184844139.1">
    <property type="nucleotide sequence ID" value="NZ_JACHMN010000003.1"/>
</dbReference>
<dbReference type="NCBIfam" id="TIGR01549">
    <property type="entry name" value="HAD-SF-IA-v1"/>
    <property type="match status" value="1"/>
</dbReference>
<dbReference type="Gene3D" id="1.10.150.520">
    <property type="match status" value="1"/>
</dbReference>
<gene>
    <name evidence="4" type="ORF">F4553_006682</name>
</gene>
<comment type="cofactor">
    <cofactor evidence="1">
        <name>Mg(2+)</name>
        <dbReference type="ChEBI" id="CHEBI:18420"/>
    </cofactor>
</comment>
<dbReference type="EMBL" id="JACHMN010000003">
    <property type="protein sequence ID" value="MBB5873248.1"/>
    <property type="molecule type" value="Genomic_DNA"/>
</dbReference>
<dbReference type="InterPro" id="IPR036412">
    <property type="entry name" value="HAD-like_sf"/>
</dbReference>
<organism evidence="4 5">
    <name type="scientific">Allocatelliglobosispora scoriae</name>
    <dbReference type="NCBI Taxonomy" id="643052"/>
    <lineage>
        <taxon>Bacteria</taxon>
        <taxon>Bacillati</taxon>
        <taxon>Actinomycetota</taxon>
        <taxon>Actinomycetes</taxon>
        <taxon>Micromonosporales</taxon>
        <taxon>Micromonosporaceae</taxon>
        <taxon>Allocatelliglobosispora</taxon>
    </lineage>
</organism>
<dbReference type="PRINTS" id="PR00413">
    <property type="entry name" value="HADHALOGNASE"/>
</dbReference>
<dbReference type="SFLD" id="SFLDG01129">
    <property type="entry name" value="C1.5:_HAD__Beta-PGM__Phosphata"/>
    <property type="match status" value="1"/>
</dbReference>
<dbReference type="Pfam" id="PF00702">
    <property type="entry name" value="Hydrolase"/>
    <property type="match status" value="1"/>
</dbReference>
<name>A0A841C0H8_9ACTN</name>
<keyword evidence="5" id="KW-1185">Reference proteome</keyword>
<evidence type="ECO:0000256" key="2">
    <source>
        <dbReference type="ARBA" id="ARBA00022801"/>
    </source>
</evidence>
<dbReference type="SFLD" id="SFLDS00003">
    <property type="entry name" value="Haloacid_Dehalogenase"/>
    <property type="match status" value="1"/>
</dbReference>
<evidence type="ECO:0000256" key="1">
    <source>
        <dbReference type="ARBA" id="ARBA00001946"/>
    </source>
</evidence>
<dbReference type="PANTHER" id="PTHR46470:SF3">
    <property type="entry name" value="N-ACYLNEURAMINATE-9-PHOSPHATASE"/>
    <property type="match status" value="1"/>
</dbReference>
<proteinExistence type="predicted"/>